<evidence type="ECO:0000256" key="8">
    <source>
        <dbReference type="ARBA" id="ARBA00022989"/>
    </source>
</evidence>
<feature type="domain" description="ABC transmembrane type-1" evidence="13">
    <location>
        <begin position="113"/>
        <end position="314"/>
    </location>
</feature>
<evidence type="ECO:0000256" key="9">
    <source>
        <dbReference type="ARBA" id="ARBA00023136"/>
    </source>
</evidence>
<dbReference type="EMBL" id="BAAAON010000001">
    <property type="protein sequence ID" value="GAA2172087.1"/>
    <property type="molecule type" value="Genomic_DNA"/>
</dbReference>
<evidence type="ECO:0000256" key="10">
    <source>
        <dbReference type="ARBA" id="ARBA00024202"/>
    </source>
</evidence>
<dbReference type="Pfam" id="PF00528">
    <property type="entry name" value="BPD_transp_1"/>
    <property type="match status" value="1"/>
</dbReference>
<dbReference type="Pfam" id="PF12911">
    <property type="entry name" value="OppC_N"/>
    <property type="match status" value="1"/>
</dbReference>
<keyword evidence="2 12" id="KW-0813">Transport</keyword>
<dbReference type="InterPro" id="IPR035906">
    <property type="entry name" value="MetI-like_sf"/>
</dbReference>
<organism evidence="14 15">
    <name type="scientific">Arthrobacter parietis</name>
    <dbReference type="NCBI Taxonomy" id="271434"/>
    <lineage>
        <taxon>Bacteria</taxon>
        <taxon>Bacillati</taxon>
        <taxon>Actinomycetota</taxon>
        <taxon>Actinomycetes</taxon>
        <taxon>Micrococcales</taxon>
        <taxon>Micrococcaceae</taxon>
        <taxon>Arthrobacter</taxon>
    </lineage>
</organism>
<evidence type="ECO:0000256" key="6">
    <source>
        <dbReference type="ARBA" id="ARBA00022856"/>
    </source>
</evidence>
<evidence type="ECO:0000256" key="2">
    <source>
        <dbReference type="ARBA" id="ARBA00022448"/>
    </source>
</evidence>
<feature type="transmembrane region" description="Helical" evidence="12">
    <location>
        <begin position="34"/>
        <end position="58"/>
    </location>
</feature>
<evidence type="ECO:0000256" key="5">
    <source>
        <dbReference type="ARBA" id="ARBA00022692"/>
    </source>
</evidence>
<dbReference type="PANTHER" id="PTHR43386">
    <property type="entry name" value="OLIGOPEPTIDE TRANSPORT SYSTEM PERMEASE PROTEIN APPC"/>
    <property type="match status" value="1"/>
</dbReference>
<evidence type="ECO:0000256" key="4">
    <source>
        <dbReference type="ARBA" id="ARBA00022519"/>
    </source>
</evidence>
<evidence type="ECO:0000256" key="1">
    <source>
        <dbReference type="ARBA" id="ARBA00004429"/>
    </source>
</evidence>
<dbReference type="PROSITE" id="PS50928">
    <property type="entry name" value="ABC_TM1"/>
    <property type="match status" value="1"/>
</dbReference>
<comment type="caution">
    <text evidence="14">The sequence shown here is derived from an EMBL/GenBank/DDBJ whole genome shotgun (WGS) entry which is preliminary data.</text>
</comment>
<evidence type="ECO:0000256" key="11">
    <source>
        <dbReference type="ARBA" id="ARBA00072251"/>
    </source>
</evidence>
<keyword evidence="8 12" id="KW-1133">Transmembrane helix</keyword>
<proteinExistence type="inferred from homology"/>
<comment type="subcellular location">
    <subcellularLocation>
        <location evidence="1">Cell inner membrane</location>
        <topology evidence="1">Multi-pass membrane protein</topology>
    </subcellularLocation>
    <subcellularLocation>
        <location evidence="12">Cell membrane</location>
        <topology evidence="12">Multi-pass membrane protein</topology>
    </subcellularLocation>
</comment>
<sequence length="340" mass="36515">MSTAAQESKRSKQPEARGLSQGQLVRKRFFGHTAAVVSMVIFAGVVIMAFTSVGYAGIPGWWKWDYVETPPLANPTGAPTWTLPFNFGDHPFGQDRVGRDLFAMTMRGAQLSLIVMFLIGLVGGIIGVVIGGVSGYFRGWVETLLMRLTDVIIIIPLVIIAAVLGTFGNSISGPGTFFGAIFGGSAGVILLGVFVGFIIWTGLARLVRGEFLSLREREFVDAARIAGASNSRIIFKHIVPNAVGVIIVNTTLVMASAILLETALSFLGLGVQAPDISLGSLISANQAAFSTRPWLFWWPGLFIVIICLSINFIGDGLRDAFDPRQKKFNAKKAAEPKKPA</sequence>
<evidence type="ECO:0000313" key="14">
    <source>
        <dbReference type="EMBL" id="GAA2172087.1"/>
    </source>
</evidence>
<evidence type="ECO:0000256" key="7">
    <source>
        <dbReference type="ARBA" id="ARBA00022927"/>
    </source>
</evidence>
<feature type="transmembrane region" description="Helical" evidence="12">
    <location>
        <begin position="295"/>
        <end position="317"/>
    </location>
</feature>
<keyword evidence="15" id="KW-1185">Reference proteome</keyword>
<name>A0ABN3ALK2_9MICC</name>
<accession>A0ABN3ALK2</accession>
<dbReference type="InterPro" id="IPR000515">
    <property type="entry name" value="MetI-like"/>
</dbReference>
<dbReference type="SUPFAM" id="SSF161098">
    <property type="entry name" value="MetI-like"/>
    <property type="match status" value="1"/>
</dbReference>
<feature type="transmembrane region" description="Helical" evidence="12">
    <location>
        <begin position="177"/>
        <end position="207"/>
    </location>
</feature>
<comment type="similarity">
    <text evidence="10">Belongs to the binding-protein-dependent transport system permease family. OppBC subfamily.</text>
</comment>
<keyword evidence="6" id="KW-0571">Peptide transport</keyword>
<dbReference type="CDD" id="cd06261">
    <property type="entry name" value="TM_PBP2"/>
    <property type="match status" value="1"/>
</dbReference>
<keyword evidence="3" id="KW-1003">Cell membrane</keyword>
<dbReference type="Gene3D" id="1.10.3720.10">
    <property type="entry name" value="MetI-like"/>
    <property type="match status" value="1"/>
</dbReference>
<gene>
    <name evidence="14" type="ORF">GCM10009784_01170</name>
</gene>
<dbReference type="InterPro" id="IPR025966">
    <property type="entry name" value="OppC_N"/>
</dbReference>
<keyword evidence="5 12" id="KW-0812">Transmembrane</keyword>
<keyword evidence="4" id="KW-0997">Cell inner membrane</keyword>
<evidence type="ECO:0000256" key="3">
    <source>
        <dbReference type="ARBA" id="ARBA00022475"/>
    </source>
</evidence>
<feature type="transmembrane region" description="Helical" evidence="12">
    <location>
        <begin position="238"/>
        <end position="260"/>
    </location>
</feature>
<evidence type="ECO:0000256" key="12">
    <source>
        <dbReference type="RuleBase" id="RU363032"/>
    </source>
</evidence>
<keyword evidence="7" id="KW-0653">Protein transport</keyword>
<evidence type="ECO:0000259" key="13">
    <source>
        <dbReference type="PROSITE" id="PS50928"/>
    </source>
</evidence>
<protein>
    <recommendedName>
        <fullName evidence="11">Oligopeptide transport system permease protein OppC</fullName>
    </recommendedName>
</protein>
<dbReference type="RefSeq" id="WP_056544313.1">
    <property type="nucleotide sequence ID" value="NZ_BAAAON010000001.1"/>
</dbReference>
<dbReference type="InterPro" id="IPR050366">
    <property type="entry name" value="BP-dependent_transpt_permease"/>
</dbReference>
<feature type="transmembrane region" description="Helical" evidence="12">
    <location>
        <begin position="144"/>
        <end position="165"/>
    </location>
</feature>
<feature type="transmembrane region" description="Helical" evidence="12">
    <location>
        <begin position="111"/>
        <end position="137"/>
    </location>
</feature>
<keyword evidence="9 12" id="KW-0472">Membrane</keyword>
<dbReference type="PANTHER" id="PTHR43386:SF2">
    <property type="entry name" value="OLIGOPEPTIDE TRANSPORT SYSTEM PERMEASE PROTEIN OPPC"/>
    <property type="match status" value="1"/>
</dbReference>
<reference evidence="14 15" key="1">
    <citation type="journal article" date="2019" name="Int. J. Syst. Evol. Microbiol.">
        <title>The Global Catalogue of Microorganisms (GCM) 10K type strain sequencing project: providing services to taxonomists for standard genome sequencing and annotation.</title>
        <authorList>
            <consortium name="The Broad Institute Genomics Platform"/>
            <consortium name="The Broad Institute Genome Sequencing Center for Infectious Disease"/>
            <person name="Wu L."/>
            <person name="Ma J."/>
        </authorList>
    </citation>
    <scope>NUCLEOTIDE SEQUENCE [LARGE SCALE GENOMIC DNA]</scope>
    <source>
        <strain evidence="14 15">JCM 14917</strain>
    </source>
</reference>
<dbReference type="Proteomes" id="UP001500974">
    <property type="component" value="Unassembled WGS sequence"/>
</dbReference>
<evidence type="ECO:0000313" key="15">
    <source>
        <dbReference type="Proteomes" id="UP001500974"/>
    </source>
</evidence>